<dbReference type="NCBIfam" id="TIGR01451">
    <property type="entry name" value="B_ant_repeat"/>
    <property type="match status" value="1"/>
</dbReference>
<dbReference type="Gene3D" id="2.60.40.10">
    <property type="entry name" value="Immunoglobulins"/>
    <property type="match status" value="1"/>
</dbReference>
<dbReference type="EMBL" id="PFMR01000033">
    <property type="protein sequence ID" value="PIZ18125.1"/>
    <property type="molecule type" value="Genomic_DNA"/>
</dbReference>
<dbReference type="InterPro" id="IPR013783">
    <property type="entry name" value="Ig-like_fold"/>
</dbReference>
<gene>
    <name evidence="4" type="ORF">COY52_01080</name>
</gene>
<keyword evidence="2" id="KW-0812">Transmembrane</keyword>
<keyword evidence="2" id="KW-0472">Membrane</keyword>
<name>A0A2M7SF12_9BACT</name>
<feature type="transmembrane region" description="Helical" evidence="2">
    <location>
        <begin position="25"/>
        <end position="46"/>
    </location>
</feature>
<protein>
    <recommendedName>
        <fullName evidence="3">Big-1 domain-containing protein</fullName>
    </recommendedName>
</protein>
<evidence type="ECO:0000259" key="3">
    <source>
        <dbReference type="Pfam" id="PF02369"/>
    </source>
</evidence>
<comment type="caution">
    <text evidence="4">The sequence shown here is derived from an EMBL/GenBank/DDBJ whole genome shotgun (WGS) entry which is preliminary data.</text>
</comment>
<dbReference type="AlphaFoldDB" id="A0A2M7SF12"/>
<evidence type="ECO:0000256" key="2">
    <source>
        <dbReference type="SAM" id="Phobius"/>
    </source>
</evidence>
<dbReference type="Proteomes" id="UP000229307">
    <property type="component" value="Unassembled WGS sequence"/>
</dbReference>
<keyword evidence="2" id="KW-1133">Transmembrane helix</keyword>
<feature type="domain" description="Big-1" evidence="3">
    <location>
        <begin position="62"/>
        <end position="139"/>
    </location>
</feature>
<organism evidence="4 5">
    <name type="scientific">Candidatus Desantisbacteria bacterium CG_4_10_14_0_8_um_filter_48_22</name>
    <dbReference type="NCBI Taxonomy" id="1974543"/>
    <lineage>
        <taxon>Bacteria</taxon>
        <taxon>Candidatus Desantisiibacteriota</taxon>
    </lineage>
</organism>
<reference evidence="5" key="1">
    <citation type="submission" date="2017-09" db="EMBL/GenBank/DDBJ databases">
        <title>Depth-based differentiation of microbial function through sediment-hosted aquifers and enrichment of novel symbionts in the deep terrestrial subsurface.</title>
        <authorList>
            <person name="Probst A.J."/>
            <person name="Ladd B."/>
            <person name="Jarett J.K."/>
            <person name="Geller-Mcgrath D.E."/>
            <person name="Sieber C.M.K."/>
            <person name="Emerson J.B."/>
            <person name="Anantharaman K."/>
            <person name="Thomas B.C."/>
            <person name="Malmstrom R."/>
            <person name="Stieglmeier M."/>
            <person name="Klingl A."/>
            <person name="Woyke T."/>
            <person name="Ryan C.M."/>
            <person name="Banfield J.F."/>
        </authorList>
    </citation>
    <scope>NUCLEOTIDE SEQUENCE [LARGE SCALE GENOMIC DNA]</scope>
</reference>
<dbReference type="InterPro" id="IPR047589">
    <property type="entry name" value="DUF11_rpt"/>
</dbReference>
<dbReference type="InterPro" id="IPR008964">
    <property type="entry name" value="Invasin/intimin_cell_adhesion"/>
</dbReference>
<proteinExistence type="inferred from homology"/>
<accession>A0A2M7SF12</accession>
<dbReference type="SUPFAM" id="SSF49373">
    <property type="entry name" value="Invasin/intimin cell-adhesion fragments"/>
    <property type="match status" value="1"/>
</dbReference>
<comment type="similarity">
    <text evidence="1">Belongs to the intimin/invasin family.</text>
</comment>
<sequence length="277" mass="30011">MLRKRLIVSQSGAYPYILNLRSRNLYITVFIIWGLTFLFGLSPFLFAQTVSDTLSFATLSSSWVCDDGISACTVSVYIKDASDVAIQGKQVTLQSDRGSLDTITQPVSVTDTFGMETGWICSSVAGTATITVLCDGKTISCSPAGTILTFGRPIMAISKILKNVRTNETGTSVPVNAGDTIEYILTAQNTGNETATDAVIVDTKAFDTFTSNPVIFIGMDTFPADTWAYTLVSSPSDTEWIAGVPAFGSASLKGLRWRFYFYRPGLINQVKFSVKVK</sequence>
<evidence type="ECO:0000313" key="4">
    <source>
        <dbReference type="EMBL" id="PIZ18125.1"/>
    </source>
</evidence>
<dbReference type="InterPro" id="IPR003344">
    <property type="entry name" value="Big_1_dom"/>
</dbReference>
<dbReference type="Pfam" id="PF02369">
    <property type="entry name" value="Big_1"/>
    <property type="match status" value="1"/>
</dbReference>
<evidence type="ECO:0000256" key="1">
    <source>
        <dbReference type="ARBA" id="ARBA00010116"/>
    </source>
</evidence>
<evidence type="ECO:0000313" key="5">
    <source>
        <dbReference type="Proteomes" id="UP000229307"/>
    </source>
</evidence>